<feature type="compositionally biased region" description="Polar residues" evidence="1">
    <location>
        <begin position="458"/>
        <end position="473"/>
    </location>
</feature>
<organism evidence="2 3">
    <name type="scientific">Morella rubra</name>
    <name type="common">Chinese bayberry</name>
    <dbReference type="NCBI Taxonomy" id="262757"/>
    <lineage>
        <taxon>Eukaryota</taxon>
        <taxon>Viridiplantae</taxon>
        <taxon>Streptophyta</taxon>
        <taxon>Embryophyta</taxon>
        <taxon>Tracheophyta</taxon>
        <taxon>Spermatophyta</taxon>
        <taxon>Magnoliopsida</taxon>
        <taxon>eudicotyledons</taxon>
        <taxon>Gunneridae</taxon>
        <taxon>Pentapetalae</taxon>
        <taxon>rosids</taxon>
        <taxon>fabids</taxon>
        <taxon>Fagales</taxon>
        <taxon>Myricaceae</taxon>
        <taxon>Morella</taxon>
    </lineage>
</organism>
<protein>
    <recommendedName>
        <fullName evidence="4">Glycosyltransferase family 92 protein</fullName>
    </recommendedName>
</protein>
<evidence type="ECO:0000313" key="2">
    <source>
        <dbReference type="EMBL" id="KAB1201446.1"/>
    </source>
</evidence>
<feature type="region of interest" description="Disordered" evidence="1">
    <location>
        <begin position="458"/>
        <end position="478"/>
    </location>
</feature>
<sequence>MAGLHSAPRPSSSSSFSSFSSSSSQSFTSRLLLLLTLLSLTLASFAFILQWRGGLNDPIARWYPDQHEFPGMGVSGSGPSQSSRYSASDCVDLLGHSRSPTFPYFRDWKFGYGSDLKPKICITTSTSAGLEQILPWIFYHKVIGVSTFFLFVEGKAASPDVSKVLKTIPGVKVIYRTKELEEQQAKRYRTLYVRLKNFDMLISYFAHCKLVPDFQQSLNMEIAIVMARDAGMDWIIHLDTDELLHPAGTREYSLRQLLSDVPRTVDMVIFPNYESSVERDDIKEPFSEVSMFKKNYDHLPKDVYFGNYKEATRGNPNYFLTYGNGKSAARIRDHLRPNGAHRWHNYMKTPNEIKLDEAAVLHYTYPKFSDLTSRRDRCGCKPTKEDVKRCFMLEFDRALCPSICCAGIHNCFNCNRRGNASLVIIQGLRESGVFSSVITSAMETNVSKDNFLKSIESSNSSRAIPPGVTSSRKMGNGREAQVNARKVLKIEEVASHPSAIPPLSPPGLNDFDIDT</sequence>
<dbReference type="PANTHER" id="PTHR46701:SF6">
    <property type="entry name" value="GLYCOSYLTRANSFERASE FAMILY 92 PROTEIN"/>
    <property type="match status" value="1"/>
</dbReference>
<gene>
    <name evidence="2" type="ORF">CJ030_MR0G003681</name>
</gene>
<accession>A0A6A1UMM1</accession>
<proteinExistence type="predicted"/>
<dbReference type="AlphaFoldDB" id="A0A6A1UMM1"/>
<dbReference type="EMBL" id="RXIC02000066">
    <property type="protein sequence ID" value="KAB1201446.1"/>
    <property type="molecule type" value="Genomic_DNA"/>
</dbReference>
<evidence type="ECO:0000313" key="3">
    <source>
        <dbReference type="Proteomes" id="UP000516437"/>
    </source>
</evidence>
<dbReference type="Proteomes" id="UP000516437">
    <property type="component" value="Unassembled WGS sequence"/>
</dbReference>
<dbReference type="GO" id="GO:0030244">
    <property type="term" value="P:cellulose biosynthetic process"/>
    <property type="evidence" value="ECO:0007669"/>
    <property type="project" value="InterPro"/>
</dbReference>
<evidence type="ECO:0000256" key="1">
    <source>
        <dbReference type="SAM" id="MobiDB-lite"/>
    </source>
</evidence>
<comment type="caution">
    <text evidence="2">The sequence shown here is derived from an EMBL/GenBank/DDBJ whole genome shotgun (WGS) entry which is preliminary data.</text>
</comment>
<keyword evidence="3" id="KW-1185">Reference proteome</keyword>
<dbReference type="InterPro" id="IPR044224">
    <property type="entry name" value="KOBITO1-like"/>
</dbReference>
<dbReference type="GO" id="GO:0009737">
    <property type="term" value="P:response to abscisic acid"/>
    <property type="evidence" value="ECO:0007669"/>
    <property type="project" value="InterPro"/>
</dbReference>
<dbReference type="PANTHER" id="PTHR46701">
    <property type="entry name" value="GLYCOSYLTRANSFERASE-LIKE KOBITO 1"/>
    <property type="match status" value="1"/>
</dbReference>
<reference evidence="2 3" key="1">
    <citation type="journal article" date="2019" name="Plant Biotechnol. J.">
        <title>The red bayberry genome and genetic basis of sex determination.</title>
        <authorList>
            <person name="Jia H.M."/>
            <person name="Jia H.J."/>
            <person name="Cai Q.L."/>
            <person name="Wang Y."/>
            <person name="Zhao H.B."/>
            <person name="Yang W.F."/>
            <person name="Wang G.Y."/>
            <person name="Li Y.H."/>
            <person name="Zhan D.L."/>
            <person name="Shen Y.T."/>
            <person name="Niu Q.F."/>
            <person name="Chang L."/>
            <person name="Qiu J."/>
            <person name="Zhao L."/>
            <person name="Xie H.B."/>
            <person name="Fu W.Y."/>
            <person name="Jin J."/>
            <person name="Li X.W."/>
            <person name="Jiao Y."/>
            <person name="Zhou C.C."/>
            <person name="Tu T."/>
            <person name="Chai C.Y."/>
            <person name="Gao J.L."/>
            <person name="Fan L.J."/>
            <person name="van de Weg E."/>
            <person name="Wang J.Y."/>
            <person name="Gao Z.S."/>
        </authorList>
    </citation>
    <scope>NUCLEOTIDE SEQUENCE [LARGE SCALE GENOMIC DNA]</scope>
    <source>
        <tissue evidence="2">Leaves</tissue>
    </source>
</reference>
<evidence type="ECO:0008006" key="4">
    <source>
        <dbReference type="Google" id="ProtNLM"/>
    </source>
</evidence>
<name>A0A6A1UMM1_9ROSI</name>
<dbReference type="OrthoDB" id="433309at2759"/>